<dbReference type="InterPro" id="IPR006592">
    <property type="entry name" value="RNA_pol_N"/>
</dbReference>
<feature type="binding site" evidence="10">
    <location>
        <position position="173"/>
    </location>
    <ligand>
        <name>Zn(2+)</name>
        <dbReference type="ChEBI" id="CHEBI:29105"/>
    </ligand>
</feature>
<keyword evidence="10" id="KW-0460">Magnesium</keyword>
<evidence type="ECO:0000256" key="3">
    <source>
        <dbReference type="ARBA" id="ARBA00022528"/>
    </source>
</evidence>
<dbReference type="EC" id="2.7.7.6" evidence="10"/>
<dbReference type="Pfam" id="PF04983">
    <property type="entry name" value="RNA_pol_Rpb1_3"/>
    <property type="match status" value="1"/>
</dbReference>
<proteinExistence type="inferred from homology"/>
<dbReference type="PANTHER" id="PTHR19376">
    <property type="entry name" value="DNA-DIRECTED RNA POLYMERASE"/>
    <property type="match status" value="1"/>
</dbReference>
<dbReference type="GO" id="GO:0006351">
    <property type="term" value="P:DNA-templated transcription"/>
    <property type="evidence" value="ECO:0007669"/>
    <property type="project" value="UniProtKB-UniRule"/>
</dbReference>
<keyword evidence="7 10" id="KW-0479">Metal-binding</keyword>
<keyword evidence="6 10" id="KW-0548">Nucleotidyltransferase</keyword>
<dbReference type="InterPro" id="IPR007066">
    <property type="entry name" value="RNA_pol_Rpb1_3"/>
</dbReference>
<dbReference type="RefSeq" id="YP_009310759.1">
    <property type="nucleotide sequence ID" value="NC_031510.1"/>
</dbReference>
<feature type="binding site" evidence="10">
    <location>
        <position position="1877"/>
    </location>
    <ligand>
        <name>Mg(2+)</name>
        <dbReference type="ChEBI" id="CHEBI:18420"/>
    </ligand>
</feature>
<dbReference type="InterPro" id="IPR045867">
    <property type="entry name" value="DNA-dir_RpoC_beta_prime"/>
</dbReference>
<dbReference type="Gene3D" id="1.10.40.90">
    <property type="match status" value="1"/>
</dbReference>
<comment type="cofactor">
    <cofactor evidence="10">
        <name>Mg(2+)</name>
        <dbReference type="ChEBI" id="CHEBI:18420"/>
    </cofactor>
    <text evidence="10">Binds 1 Mg(2+) ion per subunit.</text>
</comment>
<feature type="binding site" evidence="10">
    <location>
        <position position="1879"/>
    </location>
    <ligand>
        <name>Mg(2+)</name>
        <dbReference type="ChEBI" id="CHEBI:18420"/>
    </ligand>
</feature>
<dbReference type="Pfam" id="PF00623">
    <property type="entry name" value="RNA_pol_Rpb1_2"/>
    <property type="match status" value="1"/>
</dbReference>
<dbReference type="InterPro" id="IPR044893">
    <property type="entry name" value="RNA_pol_Rpb1_clamp_domain"/>
</dbReference>
<dbReference type="GO" id="GO:0003899">
    <property type="term" value="F:DNA-directed RNA polymerase activity"/>
    <property type="evidence" value="ECO:0007669"/>
    <property type="project" value="UniProtKB-UniRule"/>
</dbReference>
<protein>
    <recommendedName>
        <fullName evidence="10">DNA-directed RNA polymerase subunit beta'</fullName>
        <ecNumber evidence="10">2.7.7.6</ecNumber>
    </recommendedName>
    <alternativeName>
        <fullName evidence="10">PEP</fullName>
    </alternativeName>
    <alternativeName>
        <fullName evidence="10">Plastid-encoded RNA polymerase subunit beta'</fullName>
        <shortName evidence="10">RNA polymerase subunit beta'</shortName>
    </alternativeName>
</protein>
<dbReference type="Gene3D" id="1.10.274.100">
    <property type="entry name" value="RNA polymerase Rpb1, domain 3"/>
    <property type="match status" value="1"/>
</dbReference>
<evidence type="ECO:0000256" key="5">
    <source>
        <dbReference type="ARBA" id="ARBA00022679"/>
    </source>
</evidence>
<dbReference type="InterPro" id="IPR007080">
    <property type="entry name" value="RNA_pol_Rpb1_1"/>
</dbReference>
<comment type="subcellular location">
    <subcellularLocation>
        <location evidence="10">Plastid</location>
        <location evidence="10">Chloroplast</location>
    </subcellularLocation>
</comment>
<dbReference type="EMBL" id="KX507373">
    <property type="protein sequence ID" value="AOT84325.1"/>
    <property type="molecule type" value="Genomic_DNA"/>
</dbReference>
<dbReference type="InterPro" id="IPR000722">
    <property type="entry name" value="RNA_pol_asu"/>
</dbReference>
<dbReference type="GO" id="GO:0003677">
    <property type="term" value="F:DNA binding"/>
    <property type="evidence" value="ECO:0007669"/>
    <property type="project" value="UniProtKB-UniRule"/>
</dbReference>
<keyword evidence="3 13" id="KW-0150">Chloroplast</keyword>
<comment type="subunit">
    <text evidence="10">In plastids the minimal PEP RNA polymerase catalytic core is composed of four subunits: alpha, beta, beta', and beta''. When a (nuclear-encoded) sigma factor is associated with the core the holoenzyme is formed, which can initiate transcription.</text>
</comment>
<dbReference type="InterPro" id="IPR034678">
    <property type="entry name" value="RNApol_RpoC1"/>
</dbReference>
<feature type="binding site" evidence="10">
    <location>
        <position position="150"/>
    </location>
    <ligand>
        <name>Zn(2+)</name>
        <dbReference type="ChEBI" id="CHEBI:29105"/>
    </ligand>
</feature>
<dbReference type="GeneID" id="29991721"/>
<evidence type="ECO:0000256" key="11">
    <source>
        <dbReference type="RuleBase" id="RU004279"/>
    </source>
</evidence>
<evidence type="ECO:0000256" key="6">
    <source>
        <dbReference type="ARBA" id="ARBA00022695"/>
    </source>
</evidence>
<dbReference type="PANTHER" id="PTHR19376:SF68">
    <property type="entry name" value="DNA-DIRECTED RNA POLYMERASE SUBUNIT BETA"/>
    <property type="match status" value="1"/>
</dbReference>
<evidence type="ECO:0000256" key="2">
    <source>
        <dbReference type="ARBA" id="ARBA00022478"/>
    </source>
</evidence>
<keyword evidence="5 10" id="KW-0808">Transferase</keyword>
<feature type="binding site" evidence="10">
    <location>
        <position position="1881"/>
    </location>
    <ligand>
        <name>Mg(2+)</name>
        <dbReference type="ChEBI" id="CHEBI:18420"/>
    </ligand>
</feature>
<dbReference type="SMART" id="SM00663">
    <property type="entry name" value="RPOLA_N"/>
    <property type="match status" value="1"/>
</dbReference>
<geneLocation type="chloroplast" evidence="13"/>
<keyword evidence="4 13" id="KW-0934">Plastid</keyword>
<dbReference type="GO" id="GO:0008270">
    <property type="term" value="F:zinc ion binding"/>
    <property type="evidence" value="ECO:0007669"/>
    <property type="project" value="UniProtKB-UniRule"/>
</dbReference>
<dbReference type="InterPro" id="IPR042102">
    <property type="entry name" value="RNA_pol_Rpb1_3_sf"/>
</dbReference>
<feature type="domain" description="RNA polymerase N-terminal" evidence="12">
    <location>
        <begin position="1650"/>
        <end position="1931"/>
    </location>
</feature>
<dbReference type="Gene3D" id="2.40.40.20">
    <property type="match status" value="1"/>
</dbReference>
<dbReference type="GO" id="GO:0009507">
    <property type="term" value="C:chloroplast"/>
    <property type="evidence" value="ECO:0007669"/>
    <property type="project" value="UniProtKB-SubCell"/>
</dbReference>
<keyword evidence="9 10" id="KW-0804">Transcription</keyword>
<sequence>MIFWFYFVGIILLKIEKVIKKTLFKNLSLSLLALSSNKLKNRFARKSYCFSKLNLARPLLMKNKRRLIPLKEEQSDLLNSYKFSEIQLITIDLASPEKIKEWAEKKLPNGKIFGQVTNPNTLHYKTLKPLKGGLFCERIFGPIKDFECACGIHKQKPFNRIISFQNKQFCAKCDIEYTWSDIRRYQLGYIELVTPITHLWYLKGMPSYIRSVLGAKKKHIEAIAYCSEIVTIDKAWKPNRLIPFPETISSFAFHSKIKKTIVNRNEISNFELISSALRHNFKQSNFHNLAKRYTFSNWGMNQIFLKKKNYKKVSPLKANGEILNSIYIQLKEIDFNINFLKSTNFKETKCLTTNSYFYNIEKYSYKNKVHFYQNICRFFMKTRLKKKLPIYFLNFLYGSLSNSKISLKIFKNNPNLKVYRFASNFNLSLFNEEVLMRRFTNLYIFTKLTKYKQILSIIHSKNIYSNRNLINFKTQKLKNFELLNNSKFFTIISNSVSILAKRYTVYTSCKNIIKKDYFTFQIQLLKKNLIKYNCIDNLFLNNFFLFYLNRFSLCYFKNNAFFIHFFKLLTLNVVQFMKYDLFNIFILPIPIILDNLIFKCYLDLILIKNWELGLDGLNASSPIQTSQKILKKQFFSKNLSFYEEASEILWQKFWKVCYFFTYKKSIQKLRKIIKKIIIYKNTKLINCAFPLSLKIIKKIIIKIKINKKSNKNLLFDINIKNRNTNNKFSLFVNLIKIYLKKILFIYQISPQEIKNWERPNSMFIFQKFFKLFKDLSYFKSIFFTNKIKKIARKLFSLELLPWIFSQFILTENNFYKLDFSNLSFKDKSDYLKLNGIQRNLINKINKSSFCNFKNTIGITYVQSSEQLFKNYFNHYTFHYVPHCSLQQTFFIYKNQIEKILKYRKFRLFLNLWFFTFFKNNHIKKEGAQHFIINSKGNNINSKNLQNLNFLFYQKKWLLKKKQVFYNYSLLKKPLKGTSGSGILSEAVYLLKRDVSASLKYFSNFVKLIYSSVCKNEILINIFSIQIKQFYNLNFVQKIQKYFHSTPRNYTVYRPTQYSLNQVVNSNYDKVNLESKLPPGLAFQSGYFCINEGKKLDYIYSFILFYSKMNNKLFISLINLNNEQFFFNLLCFFKLAKKNIFNSLSLFKKTQTFFYSLKILNYLQKQQQKSILKFVRKKMLFNKFWRLIYSFLSYYKKHFKLIKDKSIIKLIKKKKMYICNFLKKLQIKLINEMQKYYFYEFEKKKILQIHVNINNFKNIVIFMNLKKKKLYLNSVFTQPKNIDLNINKVALLNIMNQNLLNIYLKQFFYTSKFWQIIINIFKNRINRSWLFPSRFAEELIHLNTSLKDSFKIESLLNYSNAGLFSSAKRLGQLYFNSFLIKITFYNSSFHLINLLKKNKNKILQTRQQYCKILKSNNLFLISYFNKIWYNCTEFPKKNKKFENNFLFFICYSVSHWTRYHQAMKFKQNNYLINFYLKFIKHDFNQNFNEAVFSVISESRTSSNYYLVWNNIYSLSNRYSWKSDIELNIFLCYMLSPENPSDILIPLYKKRIHSSNVLREEPPIAGGGIILKFLEELDLPEMKKIDIQLQTILKKIPNKLHEIEVLLKHYQTNLKFLKYYSIKRRTLIEIEKSILRKLKYIRRLNWVSAKPQFMIIKNLPVLPADLRPIFKIQQQLTASDLNRLYQKVMYRNDRLKRFLKNSTTSNSFEMLFAQRMLQEAVDNLIENGKDMNSIEVDTRGRPLKSLGELLKGKKGRFRQNLLGKRVDYSGRSVIVVGPKLKLHECGLPIEMAIELFLPFLIKEILKNKYALTVRSAKMYIKKHRIQITQLLRQIVKRQPILLNRAPTLHRLGIQAFLPKLVEGKAILLHPLVCSAFNADFDGDQMAVHVPITNEARIEAWKLVLSRNNLLSPATGEPILLPSQDMVLGCYYLTIQNLESLIKKTNNKKNLIFSHFENIFTAYQRNQIHLHTNIWVRFNNNIESDSIFQEPTEIQVQFNGQYTKIYYEYYQKFNKKGDMYNQVIRTTTGRILFNLMLNNCFN</sequence>
<evidence type="ECO:0000256" key="9">
    <source>
        <dbReference type="ARBA" id="ARBA00023163"/>
    </source>
</evidence>
<dbReference type="Pfam" id="PF04997">
    <property type="entry name" value="RNA_pol_Rpb1_1"/>
    <property type="match status" value="2"/>
</dbReference>
<evidence type="ECO:0000256" key="7">
    <source>
        <dbReference type="ARBA" id="ARBA00022723"/>
    </source>
</evidence>
<comment type="cofactor">
    <cofactor evidence="10">
        <name>Zn(2+)</name>
        <dbReference type="ChEBI" id="CHEBI:29105"/>
    </cofactor>
    <text evidence="10">Binds 1 Zn(2+) ion per subunit.</text>
</comment>
<dbReference type="HAMAP" id="MF_01323">
    <property type="entry name" value="RNApol_bact_RpoC1"/>
    <property type="match status" value="1"/>
</dbReference>
<feature type="binding site" evidence="10">
    <location>
        <position position="170"/>
    </location>
    <ligand>
        <name>Zn(2+)</name>
        <dbReference type="ChEBI" id="CHEBI:29105"/>
    </ligand>
</feature>
<evidence type="ECO:0000256" key="10">
    <source>
        <dbReference type="HAMAP-Rule" id="MF_01323"/>
    </source>
</evidence>
<dbReference type="SUPFAM" id="SSF64484">
    <property type="entry name" value="beta and beta-prime subunits of DNA dependent RNA-polymerase"/>
    <property type="match status" value="2"/>
</dbReference>
<dbReference type="Gene3D" id="4.10.860.120">
    <property type="entry name" value="RNA polymerase II, clamp domain"/>
    <property type="match status" value="1"/>
</dbReference>
<keyword evidence="8 10" id="KW-0862">Zinc</keyword>
<organism evidence="13">
    <name type="scientific">Oedocladium carolinianum</name>
    <dbReference type="NCBI Taxonomy" id="55992"/>
    <lineage>
        <taxon>Eukaryota</taxon>
        <taxon>Viridiplantae</taxon>
        <taxon>Chlorophyta</taxon>
        <taxon>core chlorophytes</taxon>
        <taxon>Chlorophyceae</taxon>
        <taxon>OCC clade</taxon>
        <taxon>Oedogoniales</taxon>
        <taxon>Oedogoniaceae</taxon>
        <taxon>Oedocladium</taxon>
    </lineage>
</organism>
<comment type="function">
    <text evidence="10 11">DNA-dependent RNA polymerase catalyzes the transcription of DNA into RNA using the four ribonucleoside triphosphates as substrates.</text>
</comment>
<evidence type="ECO:0000256" key="4">
    <source>
        <dbReference type="ARBA" id="ARBA00022640"/>
    </source>
</evidence>
<comment type="catalytic activity">
    <reaction evidence="10 11">
        <text>RNA(n) + a ribonucleoside 5'-triphosphate = RNA(n+1) + diphosphate</text>
        <dbReference type="Rhea" id="RHEA:21248"/>
        <dbReference type="Rhea" id="RHEA-COMP:14527"/>
        <dbReference type="Rhea" id="RHEA-COMP:17342"/>
        <dbReference type="ChEBI" id="CHEBI:33019"/>
        <dbReference type="ChEBI" id="CHEBI:61557"/>
        <dbReference type="ChEBI" id="CHEBI:140395"/>
        <dbReference type="EC" id="2.7.7.6"/>
    </reaction>
</comment>
<dbReference type="GO" id="GO:0000428">
    <property type="term" value="C:DNA-directed RNA polymerase complex"/>
    <property type="evidence" value="ECO:0007669"/>
    <property type="project" value="UniProtKB-KW"/>
</dbReference>
<reference evidence="13" key="1">
    <citation type="submission" date="2016-07" db="EMBL/GenBank/DDBJ databases">
        <title>Proliferation of group II introns in the chloroplast genome of the green alga Oedocladium carolinianum (Chlorophyceae).</title>
        <authorList>
            <person name="Brouard J.-S."/>
            <person name="Turmel M."/>
            <person name="Otis C."/>
            <person name="Lemieux C."/>
        </authorList>
    </citation>
    <scope>NUCLEOTIDE SEQUENCE</scope>
</reference>
<evidence type="ECO:0000259" key="12">
    <source>
        <dbReference type="SMART" id="SM00663"/>
    </source>
</evidence>
<keyword evidence="2 10" id="KW-0240">DNA-directed RNA polymerase</keyword>
<accession>A0A1D8GX83</accession>
<evidence type="ECO:0000256" key="8">
    <source>
        <dbReference type="ARBA" id="ARBA00022833"/>
    </source>
</evidence>
<comment type="similarity">
    <text evidence="1 10">Belongs to the RNA polymerase beta' chain family. RpoC1 subfamily.</text>
</comment>
<gene>
    <name evidence="10 13" type="primary">rpoC1</name>
</gene>
<feature type="binding site" evidence="10">
    <location>
        <position position="148"/>
    </location>
    <ligand>
        <name>Zn(2+)</name>
        <dbReference type="ChEBI" id="CHEBI:29105"/>
    </ligand>
</feature>
<dbReference type="GO" id="GO:0000287">
    <property type="term" value="F:magnesium ion binding"/>
    <property type="evidence" value="ECO:0007669"/>
    <property type="project" value="UniProtKB-UniRule"/>
</dbReference>
<evidence type="ECO:0000313" key="13">
    <source>
        <dbReference type="EMBL" id="AOT84325.1"/>
    </source>
</evidence>
<name>A0A1D8GX83_9CHLO</name>
<evidence type="ECO:0000256" key="1">
    <source>
        <dbReference type="ARBA" id="ARBA00007207"/>
    </source>
</evidence>